<dbReference type="STRING" id="1291518.A0A0D9NU37"/>
<sequence>MLGSGTIRIGPCSCQQPGICCKCVQGAVPGSSIVHAYEVPKRNPSDRSVTIENENYVLKKSSGCFCLKSKPALCDPAKGENGRSGPKVSKSSCFRVAKSVGKSIAFMVVVPYSRDLLNLLKKWDHPIGHAVKWFDDAITSLQEVIGGLQRRDIYGNELKGRIIHASD</sequence>
<protein>
    <submittedName>
        <fullName evidence="1">Uncharacterized protein</fullName>
    </submittedName>
</protein>
<name>A0A0D9NU37_METAN</name>
<evidence type="ECO:0000313" key="1">
    <source>
        <dbReference type="EMBL" id="KJK76140.1"/>
    </source>
</evidence>
<dbReference type="OrthoDB" id="4868762at2759"/>
<proteinExistence type="predicted"/>
<gene>
    <name evidence="1" type="ORF">H634G_08546</name>
</gene>
<dbReference type="EMBL" id="KE384747">
    <property type="protein sequence ID" value="KJK76140.1"/>
    <property type="molecule type" value="Genomic_DNA"/>
</dbReference>
<dbReference type="AlphaFoldDB" id="A0A0D9NU37"/>
<keyword evidence="2" id="KW-1185">Reference proteome</keyword>
<dbReference type="Proteomes" id="UP000054544">
    <property type="component" value="Unassembled WGS sequence"/>
</dbReference>
<evidence type="ECO:0000313" key="2">
    <source>
        <dbReference type="Proteomes" id="UP000054544"/>
    </source>
</evidence>
<reference evidence="2" key="1">
    <citation type="journal article" date="2014" name="BMC Genomics">
        <title>The genome sequence of the biocontrol fungus Metarhizium anisopliae and comparative genomics of Metarhizium species.</title>
        <authorList>
            <person name="Pattemore J.A."/>
            <person name="Hane J.K."/>
            <person name="Williams A.H."/>
            <person name="Wilson B.A."/>
            <person name="Stodart B.J."/>
            <person name="Ash G.J."/>
        </authorList>
    </citation>
    <scope>NUCLEOTIDE SEQUENCE [LARGE SCALE GENOMIC DNA]</scope>
    <source>
        <strain evidence="2">BRIP 53293</strain>
    </source>
</reference>
<accession>A0A0D9NU37</accession>
<organism evidence="1 2">
    <name type="scientific">Metarhizium anisopliae BRIP 53293</name>
    <dbReference type="NCBI Taxonomy" id="1291518"/>
    <lineage>
        <taxon>Eukaryota</taxon>
        <taxon>Fungi</taxon>
        <taxon>Dikarya</taxon>
        <taxon>Ascomycota</taxon>
        <taxon>Pezizomycotina</taxon>
        <taxon>Sordariomycetes</taxon>
        <taxon>Hypocreomycetidae</taxon>
        <taxon>Hypocreales</taxon>
        <taxon>Clavicipitaceae</taxon>
        <taxon>Metarhizium</taxon>
    </lineage>
</organism>